<dbReference type="InterPro" id="IPR036249">
    <property type="entry name" value="Thioredoxin-like_sf"/>
</dbReference>
<dbReference type="Proteomes" id="UP000005631">
    <property type="component" value="Chromosome"/>
</dbReference>
<keyword evidence="2" id="KW-1185">Reference proteome</keyword>
<name>G8R8Z6_OWEHD</name>
<dbReference type="STRING" id="926562.Oweho_2640"/>
<sequence length="188" mass="21401">MKLPLLKDLSLVYAFLATSLILQSCGPDEPKMKAYEGEIASEIYLSENITEKDYIIIYGWTIWCGPCRNTIKEKLPILQSYLDSTGVSVGLMAICADDRTSKSFFELNDFMKESNIKSYFLETGTFSLHDRWALNSYFGNVLNSYEDNEGVPIVLVVDKKGDVIMQDRWVVASPERWREVVTILSKKA</sequence>
<dbReference type="eggNOG" id="COG0526">
    <property type="taxonomic scope" value="Bacteria"/>
</dbReference>
<accession>G8R8Z6</accession>
<reference evidence="1 2" key="1">
    <citation type="journal article" date="2012" name="Stand. Genomic Sci.">
        <title>Genome sequence of the orange-pigmented seawater bacterium Owenweeksia hongkongensis type strain (UST20020801(T)).</title>
        <authorList>
            <person name="Riedel T."/>
            <person name="Held B."/>
            <person name="Nolan M."/>
            <person name="Lucas S."/>
            <person name="Lapidus A."/>
            <person name="Tice H."/>
            <person name="Del Rio T.G."/>
            <person name="Cheng J.F."/>
            <person name="Han C."/>
            <person name="Tapia R."/>
            <person name="Goodwin L.A."/>
            <person name="Pitluck S."/>
            <person name="Liolios K."/>
            <person name="Mavromatis K."/>
            <person name="Pagani I."/>
            <person name="Ivanova N."/>
            <person name="Mikhailova N."/>
            <person name="Pati A."/>
            <person name="Chen A."/>
            <person name="Palaniappan K."/>
            <person name="Rohde M."/>
            <person name="Tindall B.J."/>
            <person name="Detter J.C."/>
            <person name="Goker M."/>
            <person name="Woyke T."/>
            <person name="Bristow J."/>
            <person name="Eisen J.A."/>
            <person name="Markowitz V."/>
            <person name="Hugenholtz P."/>
            <person name="Klenk H.P."/>
            <person name="Kyrpides N.C."/>
        </authorList>
    </citation>
    <scope>NUCLEOTIDE SEQUENCE</scope>
    <source>
        <strain evidence="2">DSM 17368 / JCM 12287 / NRRL B-23963</strain>
    </source>
</reference>
<evidence type="ECO:0000313" key="2">
    <source>
        <dbReference type="Proteomes" id="UP000005631"/>
    </source>
</evidence>
<dbReference type="OrthoDB" id="1423529at2"/>
<organism evidence="1 2">
    <name type="scientific">Owenweeksia hongkongensis (strain DSM 17368 / CIP 108786 / JCM 12287 / NRRL B-23963 / UST20020801)</name>
    <dbReference type="NCBI Taxonomy" id="926562"/>
    <lineage>
        <taxon>Bacteria</taxon>
        <taxon>Pseudomonadati</taxon>
        <taxon>Bacteroidota</taxon>
        <taxon>Flavobacteriia</taxon>
        <taxon>Flavobacteriales</taxon>
        <taxon>Owenweeksiaceae</taxon>
        <taxon>Owenweeksia</taxon>
    </lineage>
</organism>
<gene>
    <name evidence="1" type="ordered locus">Oweho_2640</name>
</gene>
<dbReference type="PROSITE" id="PS51257">
    <property type="entry name" value="PROKAR_LIPOPROTEIN"/>
    <property type="match status" value="1"/>
</dbReference>
<proteinExistence type="predicted"/>
<protein>
    <recommendedName>
        <fullName evidence="3">Thioredoxin domain-containing protein</fullName>
    </recommendedName>
</protein>
<dbReference type="RefSeq" id="WP_014202953.1">
    <property type="nucleotide sequence ID" value="NC_016599.1"/>
</dbReference>
<dbReference type="HOGENOM" id="CLU_1439759_0_0_10"/>
<dbReference type="KEGG" id="oho:Oweho_2640"/>
<evidence type="ECO:0008006" key="3">
    <source>
        <dbReference type="Google" id="ProtNLM"/>
    </source>
</evidence>
<dbReference type="EMBL" id="CP003156">
    <property type="protein sequence ID" value="AEV33604.1"/>
    <property type="molecule type" value="Genomic_DNA"/>
</dbReference>
<dbReference type="SUPFAM" id="SSF52833">
    <property type="entry name" value="Thioredoxin-like"/>
    <property type="match status" value="1"/>
</dbReference>
<dbReference type="AlphaFoldDB" id="G8R8Z6"/>
<evidence type="ECO:0000313" key="1">
    <source>
        <dbReference type="EMBL" id="AEV33604.1"/>
    </source>
</evidence>
<dbReference type="Gene3D" id="3.40.30.10">
    <property type="entry name" value="Glutaredoxin"/>
    <property type="match status" value="1"/>
</dbReference>